<dbReference type="InterPro" id="IPR013196">
    <property type="entry name" value="HTH_11"/>
</dbReference>
<dbReference type="RefSeq" id="WP_150255666.1">
    <property type="nucleotide sequence ID" value="NZ_CP029189.1"/>
</dbReference>
<reference evidence="5 6" key="1">
    <citation type="submission" date="2018-05" db="EMBL/GenBank/DDBJ databases">
        <title>Streptomyces venezuelae.</title>
        <authorList>
            <person name="Kim W."/>
            <person name="Lee N."/>
            <person name="Cho B.-K."/>
        </authorList>
    </citation>
    <scope>NUCLEOTIDE SEQUENCE [LARGE SCALE GENOMIC DNA]</scope>
    <source>
        <strain evidence="5 6">ATCC 21018</strain>
    </source>
</reference>
<evidence type="ECO:0000259" key="4">
    <source>
        <dbReference type="PROSITE" id="PS51000"/>
    </source>
</evidence>
<dbReference type="PROSITE" id="PS52050">
    <property type="entry name" value="WYL"/>
    <property type="match status" value="1"/>
</dbReference>
<keyword evidence="2" id="KW-0238">DNA-binding</keyword>
<dbReference type="Pfam" id="PF13280">
    <property type="entry name" value="WYL"/>
    <property type="match status" value="1"/>
</dbReference>
<dbReference type="InterPro" id="IPR028349">
    <property type="entry name" value="PafC-like"/>
</dbReference>
<sequence>MRADRLLSLLLLLQNRGRMTAPELAAELEVSVRTIHRDVDALGACGVPVLADRGPAGGYRLADGYRTRLTGLTDAQAGSLFLAGAPGPAQELGLGADLAAAQLKLQAALPAALAARARRIQDRFHLDAPAWFREADPVPYLAQIAQAVWDQHVLRTHYRRWRGEVRRELHPLGLVLKGGIWYLVADVGSAVRTYRVSRFLSVDTAAERFERPTGFQLAPYWQESTSRLDAVLHQQTADIRLSPRGQQLLPMQFGAAGTRALADAGPADADGWVRLSISVESQAVAVGDLLRLGTEAEVLGPPELRRALAETVTTLAGRYA</sequence>
<evidence type="ECO:0000256" key="2">
    <source>
        <dbReference type="ARBA" id="ARBA00023125"/>
    </source>
</evidence>
<dbReference type="InterPro" id="IPR036390">
    <property type="entry name" value="WH_DNA-bd_sf"/>
</dbReference>
<keyword evidence="3" id="KW-0804">Transcription</keyword>
<evidence type="ECO:0000256" key="3">
    <source>
        <dbReference type="ARBA" id="ARBA00023163"/>
    </source>
</evidence>
<protein>
    <submittedName>
        <fullName evidence="5">Transcriptional regulator</fullName>
    </submittedName>
</protein>
<evidence type="ECO:0000313" key="6">
    <source>
        <dbReference type="Proteomes" id="UP000324101"/>
    </source>
</evidence>
<gene>
    <name evidence="5" type="ORF">DEJ51_01830</name>
</gene>
<dbReference type="InterPro" id="IPR051534">
    <property type="entry name" value="CBASS_pafABC_assoc_protein"/>
</dbReference>
<dbReference type="PROSITE" id="PS51000">
    <property type="entry name" value="HTH_DEOR_2"/>
    <property type="match status" value="1"/>
</dbReference>
<dbReference type="PANTHER" id="PTHR34580:SF1">
    <property type="entry name" value="PROTEIN PAFC"/>
    <property type="match status" value="1"/>
</dbReference>
<keyword evidence="1" id="KW-0805">Transcription regulation</keyword>
<dbReference type="Proteomes" id="UP000324101">
    <property type="component" value="Chromosome"/>
</dbReference>
<dbReference type="PIRSF" id="PIRSF016838">
    <property type="entry name" value="PafC"/>
    <property type="match status" value="1"/>
</dbReference>
<organism evidence="5 6">
    <name type="scientific">Streptomyces venezuelae</name>
    <dbReference type="NCBI Taxonomy" id="54571"/>
    <lineage>
        <taxon>Bacteria</taxon>
        <taxon>Bacillati</taxon>
        <taxon>Actinomycetota</taxon>
        <taxon>Actinomycetes</taxon>
        <taxon>Kitasatosporales</taxon>
        <taxon>Streptomycetaceae</taxon>
        <taxon>Streptomyces</taxon>
    </lineage>
</organism>
<dbReference type="GO" id="GO:0003700">
    <property type="term" value="F:DNA-binding transcription factor activity"/>
    <property type="evidence" value="ECO:0007669"/>
    <property type="project" value="InterPro"/>
</dbReference>
<dbReference type="InterPro" id="IPR036388">
    <property type="entry name" value="WH-like_DNA-bd_sf"/>
</dbReference>
<dbReference type="InterPro" id="IPR026881">
    <property type="entry name" value="WYL_dom"/>
</dbReference>
<evidence type="ECO:0000256" key="1">
    <source>
        <dbReference type="ARBA" id="ARBA00023015"/>
    </source>
</evidence>
<dbReference type="SUPFAM" id="SSF46785">
    <property type="entry name" value="Winged helix' DNA-binding domain"/>
    <property type="match status" value="1"/>
</dbReference>
<dbReference type="InterPro" id="IPR057727">
    <property type="entry name" value="WCX_dom"/>
</dbReference>
<dbReference type="Gene3D" id="1.10.10.10">
    <property type="entry name" value="Winged helix-like DNA-binding domain superfamily/Winged helix DNA-binding domain"/>
    <property type="match status" value="1"/>
</dbReference>
<dbReference type="Pfam" id="PF25583">
    <property type="entry name" value="WCX"/>
    <property type="match status" value="1"/>
</dbReference>
<dbReference type="PROSITE" id="PS00894">
    <property type="entry name" value="HTH_DEOR_1"/>
    <property type="match status" value="1"/>
</dbReference>
<dbReference type="EMBL" id="CP029189">
    <property type="protein sequence ID" value="QES53149.1"/>
    <property type="molecule type" value="Genomic_DNA"/>
</dbReference>
<dbReference type="InterPro" id="IPR018356">
    <property type="entry name" value="Tscrpt_reg_HTH_DeoR_CS"/>
</dbReference>
<accession>A0A5P2DJM6</accession>
<evidence type="ECO:0000313" key="5">
    <source>
        <dbReference type="EMBL" id="QES53149.1"/>
    </source>
</evidence>
<dbReference type="OrthoDB" id="3171994at2"/>
<dbReference type="InterPro" id="IPR001034">
    <property type="entry name" value="DeoR_HTH"/>
</dbReference>
<dbReference type="AlphaFoldDB" id="A0A5P2DJM6"/>
<feature type="domain" description="HTH deoR-type" evidence="4">
    <location>
        <begin position="2"/>
        <end position="75"/>
    </location>
</feature>
<dbReference type="PANTHER" id="PTHR34580">
    <property type="match status" value="1"/>
</dbReference>
<proteinExistence type="predicted"/>
<dbReference type="GO" id="GO:0003677">
    <property type="term" value="F:DNA binding"/>
    <property type="evidence" value="ECO:0007669"/>
    <property type="project" value="UniProtKB-KW"/>
</dbReference>
<dbReference type="Pfam" id="PF08279">
    <property type="entry name" value="HTH_11"/>
    <property type="match status" value="1"/>
</dbReference>
<name>A0A5P2DJM6_STRVZ</name>